<evidence type="ECO:0000256" key="2">
    <source>
        <dbReference type="ARBA" id="ARBA00022884"/>
    </source>
</evidence>
<feature type="domain" description="RRM" evidence="4">
    <location>
        <begin position="35"/>
        <end position="113"/>
    </location>
</feature>
<reference evidence="5 6" key="1">
    <citation type="journal article" date="2014" name="Genome Biol. Evol.">
        <title>The genome of the myxosporean Thelohanellus kitauei shows adaptations to nutrient acquisition within its fish host.</title>
        <authorList>
            <person name="Yang Y."/>
            <person name="Xiong J."/>
            <person name="Zhou Z."/>
            <person name="Huo F."/>
            <person name="Miao W."/>
            <person name="Ran C."/>
            <person name="Liu Y."/>
            <person name="Zhang J."/>
            <person name="Feng J."/>
            <person name="Wang M."/>
            <person name="Wang M."/>
            <person name="Wang L."/>
            <person name="Yao B."/>
        </authorList>
    </citation>
    <scope>NUCLEOTIDE SEQUENCE [LARGE SCALE GENOMIC DNA]</scope>
    <source>
        <strain evidence="5">Wuqing</strain>
    </source>
</reference>
<dbReference type="AlphaFoldDB" id="A0A0C2MVD9"/>
<organism evidence="5 6">
    <name type="scientific">Thelohanellus kitauei</name>
    <name type="common">Myxosporean</name>
    <dbReference type="NCBI Taxonomy" id="669202"/>
    <lineage>
        <taxon>Eukaryota</taxon>
        <taxon>Metazoa</taxon>
        <taxon>Cnidaria</taxon>
        <taxon>Myxozoa</taxon>
        <taxon>Myxosporea</taxon>
        <taxon>Bivalvulida</taxon>
        <taxon>Platysporina</taxon>
        <taxon>Myxobolidae</taxon>
        <taxon>Thelohanellus</taxon>
    </lineage>
</organism>
<dbReference type="Proteomes" id="UP000031668">
    <property type="component" value="Unassembled WGS sequence"/>
</dbReference>
<dbReference type="OrthoDB" id="19742at2759"/>
<feature type="domain" description="RRM" evidence="4">
    <location>
        <begin position="123"/>
        <end position="195"/>
    </location>
</feature>
<evidence type="ECO:0000256" key="3">
    <source>
        <dbReference type="PROSITE-ProRule" id="PRU00176"/>
    </source>
</evidence>
<keyword evidence="1" id="KW-0677">Repeat</keyword>
<dbReference type="Gene3D" id="3.30.70.330">
    <property type="match status" value="3"/>
</dbReference>
<evidence type="ECO:0000256" key="1">
    <source>
        <dbReference type="ARBA" id="ARBA00022737"/>
    </source>
</evidence>
<dbReference type="Pfam" id="PF00076">
    <property type="entry name" value="RRM_1"/>
    <property type="match status" value="3"/>
</dbReference>
<keyword evidence="2 3" id="KW-0694">RNA-binding</keyword>
<proteinExistence type="predicted"/>
<evidence type="ECO:0000313" key="6">
    <source>
        <dbReference type="Proteomes" id="UP000031668"/>
    </source>
</evidence>
<protein>
    <submittedName>
        <fullName evidence="5">Polyadenylate-binding protein, cytoplasmic and nuclear</fullName>
    </submittedName>
</protein>
<name>A0A0C2MVD9_THEKT</name>
<keyword evidence="6" id="KW-1185">Reference proteome</keyword>
<dbReference type="InterPro" id="IPR000504">
    <property type="entry name" value="RRM_dom"/>
</dbReference>
<accession>A0A0C2MVD9</accession>
<dbReference type="InterPro" id="IPR035979">
    <property type="entry name" value="RBD_domain_sf"/>
</dbReference>
<evidence type="ECO:0000259" key="4">
    <source>
        <dbReference type="PROSITE" id="PS50102"/>
    </source>
</evidence>
<gene>
    <name evidence="5" type="ORF">RF11_05246</name>
</gene>
<dbReference type="OMA" id="CTESTLY"/>
<dbReference type="EMBL" id="JWZT01001789">
    <property type="protein sequence ID" value="KII71336.1"/>
    <property type="molecule type" value="Genomic_DNA"/>
</dbReference>
<comment type="caution">
    <text evidence="5">The sequence shown here is derived from an EMBL/GenBank/DDBJ whole genome shotgun (WGS) entry which is preliminary data.</text>
</comment>
<dbReference type="PANTHER" id="PTHR24012">
    <property type="entry name" value="RNA BINDING PROTEIN"/>
    <property type="match status" value="1"/>
</dbReference>
<dbReference type="InterPro" id="IPR012677">
    <property type="entry name" value="Nucleotide-bd_a/b_plait_sf"/>
</dbReference>
<sequence>MDKELITDKFTGIRNVTTTTLVGPSEVRDPNMNNLTLYVGDLNPEVSELLFNSTFCAHGRVRLVNVCLDETTNISLGYANIEFETSGKAEKGMEAVSYSYINGKPCRIMRYMEDSTRLKLVKENLFIKNIAPEINSKSIHQEFSTFGEVISCKVSLGEHGFSKGYGFVEFLNVTHADRALELINGFKICHKVIMVYKFIHKSERMDGKSINPHEYTNLFVNNFGKDWTEDDLKKTFEKVGKITTVFSTKPHLI</sequence>
<dbReference type="PROSITE" id="PS50102">
    <property type="entry name" value="RRM"/>
    <property type="match status" value="2"/>
</dbReference>
<evidence type="ECO:0000313" key="5">
    <source>
        <dbReference type="EMBL" id="KII71336.1"/>
    </source>
</evidence>
<dbReference type="SMART" id="SM00360">
    <property type="entry name" value="RRM"/>
    <property type="match status" value="2"/>
</dbReference>
<dbReference type="GO" id="GO:0003723">
    <property type="term" value="F:RNA binding"/>
    <property type="evidence" value="ECO:0007669"/>
    <property type="project" value="UniProtKB-UniRule"/>
</dbReference>
<dbReference type="SUPFAM" id="SSF54928">
    <property type="entry name" value="RNA-binding domain, RBD"/>
    <property type="match status" value="2"/>
</dbReference>